<organism evidence="1">
    <name type="scientific">marine metagenome</name>
    <dbReference type="NCBI Taxonomy" id="408172"/>
    <lineage>
        <taxon>unclassified sequences</taxon>
        <taxon>metagenomes</taxon>
        <taxon>ecological metagenomes</taxon>
    </lineage>
</organism>
<name>A0A383BYH4_9ZZZZ</name>
<gene>
    <name evidence="1" type="ORF">METZ01_LOCUS478130</name>
</gene>
<accession>A0A383BYH4</accession>
<proteinExistence type="predicted"/>
<evidence type="ECO:0000313" key="1">
    <source>
        <dbReference type="EMBL" id="SVE25276.1"/>
    </source>
</evidence>
<sequence>MPLFYMIYGAAFRASDALLFSPMVNPGSFSTVKAVYW</sequence>
<reference evidence="1" key="1">
    <citation type="submission" date="2018-05" db="EMBL/GenBank/DDBJ databases">
        <authorList>
            <person name="Lanie J.A."/>
            <person name="Ng W.-L."/>
            <person name="Kazmierczak K.M."/>
            <person name="Andrzejewski T.M."/>
            <person name="Davidsen T.M."/>
            <person name="Wayne K.J."/>
            <person name="Tettelin H."/>
            <person name="Glass J.I."/>
            <person name="Rusch D."/>
            <person name="Podicherti R."/>
            <person name="Tsui H.-C.T."/>
            <person name="Winkler M.E."/>
        </authorList>
    </citation>
    <scope>NUCLEOTIDE SEQUENCE</scope>
</reference>
<dbReference type="EMBL" id="UINC01204513">
    <property type="protein sequence ID" value="SVE25276.1"/>
    <property type="molecule type" value="Genomic_DNA"/>
</dbReference>
<dbReference type="AlphaFoldDB" id="A0A383BYH4"/>
<protein>
    <submittedName>
        <fullName evidence="1">Uncharacterized protein</fullName>
    </submittedName>
</protein>